<keyword evidence="1" id="KW-1133">Transmembrane helix</keyword>
<evidence type="ECO:0000313" key="3">
    <source>
        <dbReference type="Proteomes" id="UP001279660"/>
    </source>
</evidence>
<keyword evidence="3" id="KW-1185">Reference proteome</keyword>
<evidence type="ECO:0000313" key="2">
    <source>
        <dbReference type="EMBL" id="MDX5986052.1"/>
    </source>
</evidence>
<feature type="transmembrane region" description="Helical" evidence="1">
    <location>
        <begin position="30"/>
        <end position="49"/>
    </location>
</feature>
<dbReference type="RefSeq" id="WP_010406863.1">
    <property type="nucleotide sequence ID" value="NZ_JAWXXV010000001.1"/>
</dbReference>
<reference evidence="2 3" key="1">
    <citation type="submission" date="2023-11" db="EMBL/GenBank/DDBJ databases">
        <title>MicrobeMod: A computational toolkit for identifying prokaryotic methylation and restriction-modification with nanopore sequencing.</title>
        <authorList>
            <person name="Crits-Christoph A."/>
            <person name="Kang S.C."/>
            <person name="Lee H."/>
            <person name="Ostrov N."/>
        </authorList>
    </citation>
    <scope>NUCLEOTIDE SEQUENCE [LARGE SCALE GENOMIC DNA]</scope>
    <source>
        <strain evidence="2 3">ATCC 14820</strain>
    </source>
</reference>
<evidence type="ECO:0000256" key="1">
    <source>
        <dbReference type="SAM" id="Phobius"/>
    </source>
</evidence>
<keyword evidence="1" id="KW-0472">Membrane</keyword>
<feature type="transmembrane region" description="Helical" evidence="1">
    <location>
        <begin position="55"/>
        <end position="80"/>
    </location>
</feature>
<feature type="transmembrane region" description="Helical" evidence="1">
    <location>
        <begin position="139"/>
        <end position="160"/>
    </location>
</feature>
<dbReference type="EMBL" id="JAWXXV010000001">
    <property type="protein sequence ID" value="MDX5986052.1"/>
    <property type="molecule type" value="Genomic_DNA"/>
</dbReference>
<keyword evidence="1" id="KW-0812">Transmembrane</keyword>
<dbReference type="Proteomes" id="UP001279660">
    <property type="component" value="Unassembled WGS sequence"/>
</dbReference>
<sequence length="176" mass="19846">MKINPSFIVRDHLGTLHKAGSTRLDTWDMVTFYGVPIACAIGAFAKGFAVTNDSYNVSITFFGIFLALLLNIQVAIFSIFQRKWDVPTDKRLAEIQRKTMAARRELLGELNANISYLTFVSCIGLAAVLIFYVEKWLTGVAPAVAVFLYAHFLLTFVMIVKRSHALFQKEYRDSPE</sequence>
<proteinExistence type="predicted"/>
<name>A0ABU4PS75_9SPHN</name>
<accession>A0ABU4PS75</accession>
<organism evidence="2 3">
    <name type="scientific">Sphingomonas echinoides</name>
    <dbReference type="NCBI Taxonomy" id="59803"/>
    <lineage>
        <taxon>Bacteria</taxon>
        <taxon>Pseudomonadati</taxon>
        <taxon>Pseudomonadota</taxon>
        <taxon>Alphaproteobacteria</taxon>
        <taxon>Sphingomonadales</taxon>
        <taxon>Sphingomonadaceae</taxon>
        <taxon>Sphingomonas</taxon>
    </lineage>
</organism>
<gene>
    <name evidence="2" type="ORF">SIL82_17480</name>
</gene>
<protein>
    <submittedName>
        <fullName evidence="2">Uncharacterized protein</fullName>
    </submittedName>
</protein>
<comment type="caution">
    <text evidence="2">The sequence shown here is derived from an EMBL/GenBank/DDBJ whole genome shotgun (WGS) entry which is preliminary data.</text>
</comment>
<feature type="transmembrane region" description="Helical" evidence="1">
    <location>
        <begin position="113"/>
        <end position="133"/>
    </location>
</feature>